<protein>
    <recommendedName>
        <fullName evidence="2">F-box domain-containing protein</fullName>
    </recommendedName>
</protein>
<proteinExistence type="predicted"/>
<keyword evidence="1" id="KW-1133">Transmembrane helix</keyword>
<dbReference type="EMBL" id="JACBKZ010000003">
    <property type="protein sequence ID" value="KAF5954017.1"/>
    <property type="molecule type" value="Genomic_DNA"/>
</dbReference>
<gene>
    <name evidence="3" type="ORF">HYC85_006873</name>
</gene>
<dbReference type="SMART" id="SM00256">
    <property type="entry name" value="FBOX"/>
    <property type="match status" value="1"/>
</dbReference>
<reference evidence="3 4" key="2">
    <citation type="submission" date="2020-07" db="EMBL/GenBank/DDBJ databases">
        <title>Genome assembly of wild tea tree DASZ reveals pedigree and selection history of tea varieties.</title>
        <authorList>
            <person name="Zhang W."/>
        </authorList>
    </citation>
    <scope>NUCLEOTIDE SEQUENCE [LARGE SCALE GENOMIC DNA]</scope>
    <source>
        <strain evidence="4">cv. G240</strain>
        <tissue evidence="3">Leaf</tissue>
    </source>
</reference>
<reference evidence="4" key="1">
    <citation type="journal article" date="2020" name="Nat. Commun.">
        <title>Genome assembly of wild tea tree DASZ reveals pedigree and selection history of tea varieties.</title>
        <authorList>
            <person name="Zhang W."/>
            <person name="Zhang Y."/>
            <person name="Qiu H."/>
            <person name="Guo Y."/>
            <person name="Wan H."/>
            <person name="Zhang X."/>
            <person name="Scossa F."/>
            <person name="Alseekh S."/>
            <person name="Zhang Q."/>
            <person name="Wang P."/>
            <person name="Xu L."/>
            <person name="Schmidt M.H."/>
            <person name="Jia X."/>
            <person name="Li D."/>
            <person name="Zhu A."/>
            <person name="Guo F."/>
            <person name="Chen W."/>
            <person name="Ni D."/>
            <person name="Usadel B."/>
            <person name="Fernie A.R."/>
            <person name="Wen W."/>
        </authorList>
    </citation>
    <scope>NUCLEOTIDE SEQUENCE [LARGE SCALE GENOMIC DNA]</scope>
    <source>
        <strain evidence="4">cv. G240</strain>
    </source>
</reference>
<dbReference type="InterPro" id="IPR001810">
    <property type="entry name" value="F-box_dom"/>
</dbReference>
<dbReference type="InterPro" id="IPR036047">
    <property type="entry name" value="F-box-like_dom_sf"/>
</dbReference>
<keyword evidence="1" id="KW-0812">Transmembrane</keyword>
<accession>A0A7J7HNK2</accession>
<keyword evidence="1" id="KW-0472">Membrane</keyword>
<comment type="caution">
    <text evidence="3">The sequence shown here is derived from an EMBL/GenBank/DDBJ whole genome shotgun (WGS) entry which is preliminary data.</text>
</comment>
<dbReference type="AlphaFoldDB" id="A0A7J7HNK2"/>
<evidence type="ECO:0000259" key="2">
    <source>
        <dbReference type="SMART" id="SM00256"/>
    </source>
</evidence>
<dbReference type="Proteomes" id="UP000593564">
    <property type="component" value="Unassembled WGS sequence"/>
</dbReference>
<feature type="transmembrane region" description="Helical" evidence="1">
    <location>
        <begin position="55"/>
        <end position="77"/>
    </location>
</feature>
<organism evidence="3 4">
    <name type="scientific">Camellia sinensis</name>
    <name type="common">Tea plant</name>
    <name type="synonym">Thea sinensis</name>
    <dbReference type="NCBI Taxonomy" id="4442"/>
    <lineage>
        <taxon>Eukaryota</taxon>
        <taxon>Viridiplantae</taxon>
        <taxon>Streptophyta</taxon>
        <taxon>Embryophyta</taxon>
        <taxon>Tracheophyta</taxon>
        <taxon>Spermatophyta</taxon>
        <taxon>Magnoliopsida</taxon>
        <taxon>eudicotyledons</taxon>
        <taxon>Gunneridae</taxon>
        <taxon>Pentapetalae</taxon>
        <taxon>asterids</taxon>
        <taxon>Ericales</taxon>
        <taxon>Theaceae</taxon>
        <taxon>Camellia</taxon>
    </lineage>
</organism>
<dbReference type="CDD" id="cd09917">
    <property type="entry name" value="F-box_SF"/>
    <property type="match status" value="1"/>
</dbReference>
<evidence type="ECO:0000313" key="4">
    <source>
        <dbReference type="Proteomes" id="UP000593564"/>
    </source>
</evidence>
<dbReference type="Pfam" id="PF12937">
    <property type="entry name" value="F-box-like"/>
    <property type="match status" value="1"/>
</dbReference>
<dbReference type="SUPFAM" id="SSF81383">
    <property type="entry name" value="F-box domain"/>
    <property type="match status" value="1"/>
</dbReference>
<evidence type="ECO:0000256" key="1">
    <source>
        <dbReference type="SAM" id="Phobius"/>
    </source>
</evidence>
<evidence type="ECO:0000313" key="3">
    <source>
        <dbReference type="EMBL" id="KAF5954017.1"/>
    </source>
</evidence>
<keyword evidence="4" id="KW-1185">Reference proteome</keyword>
<name>A0A7J7HNK2_CAMSI</name>
<dbReference type="Gene3D" id="1.20.1280.50">
    <property type="match status" value="1"/>
</dbReference>
<feature type="domain" description="F-box" evidence="2">
    <location>
        <begin position="80"/>
        <end position="121"/>
    </location>
</feature>
<sequence>MHFRFPSTTRECKLKGLVWSIDEKSLKSDQIVAFLGLFDFVCLQKWMVYSEDTSNWISIITQLVDLAAWFLVVWLVMEYLPVEVIGNILSRLGAARDVVIASTTCRKWREAWRNHLHTLSFNSNDWSVYN</sequence>